<dbReference type="RefSeq" id="WP_053476269.1">
    <property type="nucleotide sequence ID" value="NZ_CP041305.1"/>
</dbReference>
<keyword evidence="1" id="KW-1133">Transmembrane helix</keyword>
<comment type="caution">
    <text evidence="2">The sequence shown here is derived from an EMBL/GenBank/DDBJ whole genome shotgun (WGS) entry which is preliminary data.</text>
</comment>
<reference evidence="2 3" key="1">
    <citation type="submission" date="2015-09" db="EMBL/GenBank/DDBJ databases">
        <title>Genome sequencing project for genomic taxonomy and phylogenomics of Bacillus-like bacteria.</title>
        <authorList>
            <person name="Liu B."/>
            <person name="Wang J."/>
            <person name="Zhu Y."/>
            <person name="Liu G."/>
            <person name="Chen Q."/>
            <person name="Chen Z."/>
            <person name="Lan J."/>
            <person name="Che J."/>
            <person name="Ge C."/>
            <person name="Shi H."/>
            <person name="Pan Z."/>
            <person name="Liu X."/>
        </authorList>
    </citation>
    <scope>NUCLEOTIDE SEQUENCE [LARGE SCALE GENOMIC DNA]</scope>
    <source>
        <strain evidence="2 3">FJAT-18043</strain>
    </source>
</reference>
<feature type="transmembrane region" description="Helical" evidence="1">
    <location>
        <begin position="130"/>
        <end position="151"/>
    </location>
</feature>
<feature type="transmembrane region" description="Helical" evidence="1">
    <location>
        <begin position="38"/>
        <end position="55"/>
    </location>
</feature>
<evidence type="ECO:0000313" key="3">
    <source>
        <dbReference type="Proteomes" id="UP000050996"/>
    </source>
</evidence>
<evidence type="ECO:0000256" key="1">
    <source>
        <dbReference type="SAM" id="Phobius"/>
    </source>
</evidence>
<dbReference type="NCBIfam" id="NF041644">
    <property type="entry name" value="CBO0543_fam"/>
    <property type="match status" value="1"/>
</dbReference>
<dbReference type="PATRIC" id="fig|1637975.4.peg.2875"/>
<dbReference type="InterPro" id="IPR048147">
    <property type="entry name" value="CBO0543-like"/>
</dbReference>
<dbReference type="Proteomes" id="UP000050996">
    <property type="component" value="Unassembled WGS sequence"/>
</dbReference>
<keyword evidence="1" id="KW-0812">Transmembrane</keyword>
<keyword evidence="1" id="KW-0472">Membrane</keyword>
<protein>
    <submittedName>
        <fullName evidence="2">Uncharacterized protein</fullName>
    </submittedName>
</protein>
<dbReference type="AlphaFoldDB" id="A0A0Q3VGT6"/>
<name>A0A0Q3VGT6_9BACI</name>
<dbReference type="EMBL" id="LJIX01000006">
    <property type="protein sequence ID" value="KQL19738.1"/>
    <property type="molecule type" value="Genomic_DNA"/>
</dbReference>
<organism evidence="2 3">
    <name type="scientific">Cytobacillus solani</name>
    <dbReference type="NCBI Taxonomy" id="1637975"/>
    <lineage>
        <taxon>Bacteria</taxon>
        <taxon>Bacillati</taxon>
        <taxon>Bacillota</taxon>
        <taxon>Bacilli</taxon>
        <taxon>Bacillales</taxon>
        <taxon>Bacillaceae</taxon>
        <taxon>Cytobacillus</taxon>
    </lineage>
</organism>
<feature type="transmembrane region" description="Helical" evidence="1">
    <location>
        <begin position="64"/>
        <end position="85"/>
    </location>
</feature>
<gene>
    <name evidence="2" type="ORF">AN957_14950</name>
</gene>
<feature type="transmembrane region" description="Helical" evidence="1">
    <location>
        <begin position="97"/>
        <end position="118"/>
    </location>
</feature>
<keyword evidence="3" id="KW-1185">Reference proteome</keyword>
<feature type="transmembrane region" description="Helical" evidence="1">
    <location>
        <begin position="157"/>
        <end position="175"/>
    </location>
</feature>
<evidence type="ECO:0000313" key="2">
    <source>
        <dbReference type="EMBL" id="KQL19738.1"/>
    </source>
</evidence>
<sequence length="188" mass="21688">MTVEEGMKQTENAYELLIKVNNLMSEAVVNAYMFTWEWWFGVGLFIIPWIVWFLFRDKESTGRLLIGGFVTIIISLIIDLIALAYGLWSYPMKFSPIAPLLFLPYHFALDPVAIMFVIQIKPRTNPLLKGLIFAAIAAFGGMNFFAMIDYYNPKGWSTIYDFFIFLSTFLIAYGFSNMDSFKKLTDRS</sequence>
<proteinExistence type="predicted"/>
<accession>A0A0Q3VGT6</accession>